<evidence type="ECO:0000313" key="3">
    <source>
        <dbReference type="Proteomes" id="UP000564836"/>
    </source>
</evidence>
<evidence type="ECO:0000313" key="2">
    <source>
        <dbReference type="EMBL" id="UGX96449.1"/>
    </source>
</evidence>
<dbReference type="AlphaFoldDB" id="A0A7Z0Q435"/>
<dbReference type="RefSeq" id="WP_166342977.1">
    <property type="nucleotide sequence ID" value="NZ_CP088280.1"/>
</dbReference>
<sequence length="98" mass="10851">MDGGTVKPSVSYHDYLALLRAKAALSEGDTMVALRHLATLERVGIRDEIDAVIRSGLYDDAIHRMRLFTHPKYPNDDACAAHVGNDHHFRPAKQGSLL</sequence>
<organism evidence="1">
    <name type="scientific">Bradyrhizobium barranii subsp. barranii</name>
    <dbReference type="NCBI Taxonomy" id="2823807"/>
    <lineage>
        <taxon>Bacteria</taxon>
        <taxon>Pseudomonadati</taxon>
        <taxon>Pseudomonadota</taxon>
        <taxon>Alphaproteobacteria</taxon>
        <taxon>Hyphomicrobiales</taxon>
        <taxon>Nitrobacteraceae</taxon>
        <taxon>Bradyrhizobium</taxon>
        <taxon>Bradyrhizobium barranii</taxon>
    </lineage>
</organism>
<proteinExistence type="predicted"/>
<protein>
    <submittedName>
        <fullName evidence="1">Uncharacterized protein</fullName>
    </submittedName>
</protein>
<evidence type="ECO:0000313" key="1">
    <source>
        <dbReference type="EMBL" id="NYY87399.1"/>
    </source>
</evidence>
<dbReference type="EMBL" id="CP088280">
    <property type="protein sequence ID" value="UGX96449.1"/>
    <property type="molecule type" value="Genomic_DNA"/>
</dbReference>
<gene>
    <name evidence="2" type="ORF">G6321_00015425</name>
    <name evidence="1" type="ORF">G6321_02845</name>
</gene>
<dbReference type="Proteomes" id="UP000564836">
    <property type="component" value="Chromosome"/>
</dbReference>
<reference evidence="1" key="2">
    <citation type="submission" date="2020-06" db="EMBL/GenBank/DDBJ databases">
        <title>Whole Genome Sequence of Bradyrhizobium sp. Strain 323S2.</title>
        <authorList>
            <person name="Bromfield E.S.P."/>
        </authorList>
    </citation>
    <scope>NUCLEOTIDE SEQUENCE [LARGE SCALE GENOMIC DNA]</scope>
    <source>
        <strain evidence="1">323S2</strain>
    </source>
</reference>
<reference evidence="2 3" key="3">
    <citation type="journal article" date="2022" name="Int. J. Syst. Evol. Microbiol.">
        <title>Strains of Bradyrhizobium barranii sp. nov. associated with legumes native to Canada are symbionts of soybeans and belong to different subspecies (subsp. barranii subsp. nov. and subsp. apii subsp. nov.) and symbiovars (sv. glycinearum and sv. septentrionale).</title>
        <authorList>
            <person name="Bromfield E.S.P."/>
            <person name="Cloutier S."/>
            <person name="Wasai-Hara S."/>
            <person name="Minamisawa K."/>
        </authorList>
    </citation>
    <scope>NUCLEOTIDE SEQUENCE [LARGE SCALE GENOMIC DNA]</scope>
    <source>
        <strain evidence="2 3">323S2</strain>
    </source>
</reference>
<name>A0A7Z0Q435_9BRAD</name>
<accession>A0A7Z0Q435</accession>
<reference evidence="2 3" key="1">
    <citation type="journal article" date="2017" name="Syst. Appl. Microbiol.">
        <title>Soybeans inoculated with root zone soils of Canadian native legumes harbour diverse and novel Bradyrhizobium spp. that possess agricultural potential.</title>
        <authorList>
            <person name="Bromfield E.S.P."/>
            <person name="Cloutier S."/>
            <person name="Tambong J.T."/>
            <person name="Tran Thi T.V."/>
        </authorList>
    </citation>
    <scope>NUCLEOTIDE SEQUENCE [LARGE SCALE GENOMIC DNA]</scope>
    <source>
        <strain evidence="2 3">323S2</strain>
    </source>
</reference>
<dbReference type="EMBL" id="JACBFH010000001">
    <property type="protein sequence ID" value="NYY87399.1"/>
    <property type="molecule type" value="Genomic_DNA"/>
</dbReference>